<keyword evidence="8" id="KW-0406">Ion transport</keyword>
<evidence type="ECO:0000256" key="11">
    <source>
        <dbReference type="ARBA" id="ARBA00023237"/>
    </source>
</evidence>
<keyword evidence="6" id="KW-0732">Signal</keyword>
<dbReference type="PROSITE" id="PS52016">
    <property type="entry name" value="TONB_DEPENDENT_REC_3"/>
    <property type="match status" value="1"/>
</dbReference>
<evidence type="ECO:0000256" key="2">
    <source>
        <dbReference type="ARBA" id="ARBA00022448"/>
    </source>
</evidence>
<evidence type="ECO:0000259" key="16">
    <source>
        <dbReference type="Pfam" id="PF07715"/>
    </source>
</evidence>
<dbReference type="GO" id="GO:0009279">
    <property type="term" value="C:cell outer membrane"/>
    <property type="evidence" value="ECO:0007669"/>
    <property type="project" value="UniProtKB-SubCell"/>
</dbReference>
<keyword evidence="2 12" id="KW-0813">Transport</keyword>
<dbReference type="Proteomes" id="UP000188604">
    <property type="component" value="Chromosome"/>
</dbReference>
<organism evidence="17 18">
    <name type="scientific">Neoasaia chiangmaiensis</name>
    <dbReference type="NCBI Taxonomy" id="320497"/>
    <lineage>
        <taxon>Bacteria</taxon>
        <taxon>Pseudomonadati</taxon>
        <taxon>Pseudomonadota</taxon>
        <taxon>Alphaproteobacteria</taxon>
        <taxon>Acetobacterales</taxon>
        <taxon>Acetobacteraceae</taxon>
        <taxon>Neoasaia</taxon>
    </lineage>
</organism>
<dbReference type="Gene3D" id="2.40.170.20">
    <property type="entry name" value="TonB-dependent receptor, beta-barrel domain"/>
    <property type="match status" value="1"/>
</dbReference>
<comment type="similarity">
    <text evidence="12 13">Belongs to the TonB-dependent receptor family.</text>
</comment>
<feature type="compositionally biased region" description="Basic and acidic residues" evidence="14">
    <location>
        <begin position="69"/>
        <end position="79"/>
    </location>
</feature>
<keyword evidence="10 12" id="KW-0472">Membrane</keyword>
<feature type="domain" description="TonB-dependent receptor-like beta-barrel" evidence="15">
    <location>
        <begin position="306"/>
        <end position="791"/>
    </location>
</feature>
<dbReference type="InterPro" id="IPR037066">
    <property type="entry name" value="Plug_dom_sf"/>
</dbReference>
<keyword evidence="3 12" id="KW-1134">Transmembrane beta strand</keyword>
<dbReference type="PANTHER" id="PTHR32552:SF89">
    <property type="entry name" value="CATECHOLATE SIDEROPHORE RECEPTOR FIU"/>
    <property type="match status" value="1"/>
</dbReference>
<feature type="domain" description="TonB-dependent receptor plug" evidence="16">
    <location>
        <begin position="96"/>
        <end position="202"/>
    </location>
</feature>
<dbReference type="InterPro" id="IPR039426">
    <property type="entry name" value="TonB-dep_rcpt-like"/>
</dbReference>
<dbReference type="Pfam" id="PF00593">
    <property type="entry name" value="TonB_dep_Rec_b-barrel"/>
    <property type="match status" value="1"/>
</dbReference>
<evidence type="ECO:0000256" key="6">
    <source>
        <dbReference type="ARBA" id="ARBA00022729"/>
    </source>
</evidence>
<keyword evidence="5 12" id="KW-0812">Transmembrane</keyword>
<keyword evidence="17" id="KW-0675">Receptor</keyword>
<accession>A0A1U9KU36</accession>
<evidence type="ECO:0000256" key="3">
    <source>
        <dbReference type="ARBA" id="ARBA00022452"/>
    </source>
</evidence>
<dbReference type="InterPro" id="IPR012910">
    <property type="entry name" value="Plug_dom"/>
</dbReference>
<evidence type="ECO:0000256" key="13">
    <source>
        <dbReference type="RuleBase" id="RU003357"/>
    </source>
</evidence>
<evidence type="ECO:0000256" key="1">
    <source>
        <dbReference type="ARBA" id="ARBA00004571"/>
    </source>
</evidence>
<evidence type="ECO:0000256" key="8">
    <source>
        <dbReference type="ARBA" id="ARBA00023065"/>
    </source>
</evidence>
<dbReference type="AlphaFoldDB" id="A0A1U9KU36"/>
<comment type="subcellular location">
    <subcellularLocation>
        <location evidence="1 12">Cell outer membrane</location>
        <topology evidence="1 12">Multi-pass membrane protein</topology>
    </subcellularLocation>
</comment>
<sequence length="827" mass="91082">MKLSSKLHTQSGNRRLASAAQTSLIPDYLMPLRSSRRLALLSLFCAPVALNVASNAARAASQSTTKHTTTKDTTRKQDRVSTAPAEEIVATARRTRSEQSLGHAQLQRILPGINPVKALEILPGVVYNDADPWGNNEQNASLFIHGFTQNQLGFTLDGIPLGDQAYGNFNGLSPQRAVISENVGSASVATGAGALGTASTSNLGGTLQFMSQDPKHHMGGQLNQTFGSWSTFRTFARFDTGDFGNGNSAYVSWARQDARAWDFAGHQGGNQVNAKFVHDGSRDKLTYFFDWSDKVEPNEDGIVLPNGYGTYVRPFTYPDFNYAKSYYGSPEYKQAGLNYRNYYSAAQRQDFLTYLAWSHDFNSHLHWDNQFYYHHDLGEGVVAGPITAAGLPTLFGAYFPNQSNDQLSSTFGGSGYATRTTEYWDNRGGVLSTLHYHLGNHNIELGGWYERNNNTQARRWYPLSATNPTTPYERQQGALIDQYTNNFYTNTWVTHLQDAWKVSKNFTLSAGFKSELVYTNGTLPVAGKKGSLSPASSVTVPGGTIAAVKPFLPAFGALWNITPNEQWFANIQENMRSYQDAGYGNATPWGATSQAAFENFKEHGKVETSWTYETGLRSHHRVNLGPLTDLQGQVEYYHVHFSNRLVAIATTQTLSSIIGSATTLANVGSVTTDGMDFSFTAQFGPHFSFYNALSYNKSVYNDNYATGSTIVHTAGRNVTGMPDWSEKFVATTMWGNFTGQFVGDVIGKRYTTYTNDMWASPYALFSVNAGYTIHGIPHIPALKVQGNITNLTNDKGWSTVGTTQTAGQFTAYPIAPRMFFLTLSANW</sequence>
<evidence type="ECO:0000256" key="12">
    <source>
        <dbReference type="PROSITE-ProRule" id="PRU01360"/>
    </source>
</evidence>
<gene>
    <name evidence="17" type="ORF">A0U93_06650</name>
</gene>
<evidence type="ECO:0000313" key="17">
    <source>
        <dbReference type="EMBL" id="AQS89356.1"/>
    </source>
</evidence>
<keyword evidence="11 12" id="KW-0998">Cell outer membrane</keyword>
<dbReference type="SUPFAM" id="SSF56935">
    <property type="entry name" value="Porins"/>
    <property type="match status" value="1"/>
</dbReference>
<evidence type="ECO:0000256" key="7">
    <source>
        <dbReference type="ARBA" id="ARBA00023004"/>
    </source>
</evidence>
<keyword evidence="18" id="KW-1185">Reference proteome</keyword>
<dbReference type="GO" id="GO:0015344">
    <property type="term" value="F:siderophore uptake transmembrane transporter activity"/>
    <property type="evidence" value="ECO:0007669"/>
    <property type="project" value="TreeGrafter"/>
</dbReference>
<evidence type="ECO:0000256" key="9">
    <source>
        <dbReference type="ARBA" id="ARBA00023077"/>
    </source>
</evidence>
<evidence type="ECO:0000256" key="14">
    <source>
        <dbReference type="SAM" id="MobiDB-lite"/>
    </source>
</evidence>
<feature type="region of interest" description="Disordered" evidence="14">
    <location>
        <begin position="56"/>
        <end position="81"/>
    </location>
</feature>
<evidence type="ECO:0000256" key="5">
    <source>
        <dbReference type="ARBA" id="ARBA00022692"/>
    </source>
</evidence>
<dbReference type="KEGG" id="nch:A0U93_06650"/>
<dbReference type="Pfam" id="PF07715">
    <property type="entry name" value="Plug"/>
    <property type="match status" value="1"/>
</dbReference>
<dbReference type="STRING" id="320497.A0U93_06650"/>
<dbReference type="Gene3D" id="2.170.130.10">
    <property type="entry name" value="TonB-dependent receptor, plug domain"/>
    <property type="match status" value="1"/>
</dbReference>
<feature type="compositionally biased region" description="Low complexity" evidence="14">
    <location>
        <begin position="56"/>
        <end position="67"/>
    </location>
</feature>
<dbReference type="InterPro" id="IPR000531">
    <property type="entry name" value="Beta-barrel_TonB"/>
</dbReference>
<reference evidence="17 18" key="1">
    <citation type="submission" date="2016-03" db="EMBL/GenBank/DDBJ databases">
        <title>Acetic acid bacteria sequencing.</title>
        <authorList>
            <person name="Brandt J."/>
            <person name="Jakob F."/>
            <person name="Vogel R.F."/>
        </authorList>
    </citation>
    <scope>NUCLEOTIDE SEQUENCE [LARGE SCALE GENOMIC DNA]</scope>
    <source>
        <strain evidence="17 18">NBRC 101099</strain>
    </source>
</reference>
<keyword evidence="4" id="KW-0410">Iron transport</keyword>
<evidence type="ECO:0000259" key="15">
    <source>
        <dbReference type="Pfam" id="PF00593"/>
    </source>
</evidence>
<evidence type="ECO:0000256" key="4">
    <source>
        <dbReference type="ARBA" id="ARBA00022496"/>
    </source>
</evidence>
<evidence type="ECO:0000313" key="18">
    <source>
        <dbReference type="Proteomes" id="UP000188604"/>
    </source>
</evidence>
<dbReference type="PANTHER" id="PTHR32552">
    <property type="entry name" value="FERRICHROME IRON RECEPTOR-RELATED"/>
    <property type="match status" value="1"/>
</dbReference>
<dbReference type="EMBL" id="CP014691">
    <property type="protein sequence ID" value="AQS89356.1"/>
    <property type="molecule type" value="Genomic_DNA"/>
</dbReference>
<evidence type="ECO:0000256" key="10">
    <source>
        <dbReference type="ARBA" id="ARBA00023136"/>
    </source>
</evidence>
<keyword evidence="7" id="KW-0408">Iron</keyword>
<name>A0A1U9KU36_9PROT</name>
<proteinExistence type="inferred from homology"/>
<dbReference type="InterPro" id="IPR036942">
    <property type="entry name" value="Beta-barrel_TonB_sf"/>
</dbReference>
<keyword evidence="9 13" id="KW-0798">TonB box</keyword>
<protein>
    <submittedName>
        <fullName evidence="17">TonB-dependent receptor</fullName>
    </submittedName>
</protein>